<reference evidence="1 2" key="1">
    <citation type="submission" date="2016-10" db="EMBL/GenBank/DDBJ databases">
        <authorList>
            <person name="de Groot N.N."/>
        </authorList>
    </citation>
    <scope>NUCLEOTIDE SEQUENCE [LARGE SCALE GENOMIC DNA]</scope>
    <source>
        <strain evidence="1 2">DSM 18438</strain>
    </source>
</reference>
<evidence type="ECO:0000313" key="2">
    <source>
        <dbReference type="Proteomes" id="UP000199058"/>
    </source>
</evidence>
<evidence type="ECO:0000313" key="1">
    <source>
        <dbReference type="EMBL" id="SFB80860.1"/>
    </source>
</evidence>
<proteinExistence type="predicted"/>
<sequence>MTNAIALPQNAIFQDHNQIKTTSLKVAEAFNKLHKDVLRKIESLDCSAEFASAHFYAHDEMIQAGPVKRLSKVYEMTKDGFMFLVMGFTGKKAAQIKEAYINEFNRMADLLNGRGHQQPSTVEDRHPLNIAVRSLANQRSAQGKPADYASVWRTVNGYLGVEHIEDASKEQVQKGLSYVQTLLEGELLPKEQLPEPSQKLDYSVKRWVKMNPWFSHRQSLMPQGRFQVTPDMVYGMDAKSPTLALVKELSDQGHDLHACQLEVLALRHHLESTRNALYSIQQRCNTSLTGQGFFRY</sequence>
<accession>A0A1I1E7C7</accession>
<dbReference type="Pfam" id="PF09669">
    <property type="entry name" value="Phage_pRha"/>
    <property type="match status" value="1"/>
</dbReference>
<keyword evidence="2" id="KW-1185">Reference proteome</keyword>
<dbReference type="OrthoDB" id="79831at2"/>
<name>A0A1I1E7C7_9GAMM</name>
<dbReference type="RefSeq" id="WP_091958008.1">
    <property type="nucleotide sequence ID" value="NZ_FOLH01000001.1"/>
</dbReference>
<dbReference type="STRING" id="1122252.SAMN05660443_0258"/>
<organism evidence="1 2">
    <name type="scientific">Marinospirillum celere</name>
    <dbReference type="NCBI Taxonomy" id="1122252"/>
    <lineage>
        <taxon>Bacteria</taxon>
        <taxon>Pseudomonadati</taxon>
        <taxon>Pseudomonadota</taxon>
        <taxon>Gammaproteobacteria</taxon>
        <taxon>Oceanospirillales</taxon>
        <taxon>Oceanospirillaceae</taxon>
        <taxon>Marinospirillum</taxon>
    </lineage>
</organism>
<dbReference type="NCBIfam" id="TIGR02681">
    <property type="entry name" value="phage_pRha"/>
    <property type="match status" value="1"/>
</dbReference>
<dbReference type="AlphaFoldDB" id="A0A1I1E7C7"/>
<dbReference type="EMBL" id="FOLH01000001">
    <property type="protein sequence ID" value="SFB80860.1"/>
    <property type="molecule type" value="Genomic_DNA"/>
</dbReference>
<gene>
    <name evidence="1" type="ORF">SAMN05660443_0258</name>
</gene>
<dbReference type="Proteomes" id="UP000199058">
    <property type="component" value="Unassembled WGS sequence"/>
</dbReference>
<protein>
    <submittedName>
        <fullName evidence="1">Phage regulatory protein, rha family</fullName>
    </submittedName>
</protein>
<dbReference type="InterPro" id="IPR014054">
    <property type="entry name" value="Phage_regulatory_Rha"/>
</dbReference>